<organism evidence="2 3">
    <name type="scientific">Microbotryum silenes-dioicae</name>
    <dbReference type="NCBI Taxonomy" id="796604"/>
    <lineage>
        <taxon>Eukaryota</taxon>
        <taxon>Fungi</taxon>
        <taxon>Dikarya</taxon>
        <taxon>Basidiomycota</taxon>
        <taxon>Pucciniomycotina</taxon>
        <taxon>Microbotryomycetes</taxon>
        <taxon>Microbotryales</taxon>
        <taxon>Microbotryaceae</taxon>
        <taxon>Microbotryum</taxon>
    </lineage>
</organism>
<dbReference type="AlphaFoldDB" id="A0A2X0NAW4"/>
<dbReference type="EMBL" id="FQNC01000110">
    <property type="protein sequence ID" value="SGZ30452.1"/>
    <property type="molecule type" value="Genomic_DNA"/>
</dbReference>
<feature type="compositionally biased region" description="Basic and acidic residues" evidence="1">
    <location>
        <begin position="20"/>
        <end position="30"/>
    </location>
</feature>
<protein>
    <submittedName>
        <fullName evidence="2">BQ5605_C048g12364 protein</fullName>
    </submittedName>
</protein>
<keyword evidence="3" id="KW-1185">Reference proteome</keyword>
<reference evidence="2 3" key="1">
    <citation type="submission" date="2016-11" db="EMBL/GenBank/DDBJ databases">
        <authorList>
            <person name="Jaros S."/>
            <person name="Januszkiewicz K."/>
            <person name="Wedrychowicz H."/>
        </authorList>
    </citation>
    <scope>NUCLEOTIDE SEQUENCE [LARGE SCALE GENOMIC DNA]</scope>
</reference>
<sequence length="61" mass="6480">MDAELDIDLSGTDGHSVTDNNKKSDLRDAVDDFGEEAADKDREVSSGRAAGSSRRIGKARA</sequence>
<dbReference type="Proteomes" id="UP000249464">
    <property type="component" value="Unassembled WGS sequence"/>
</dbReference>
<feature type="region of interest" description="Disordered" evidence="1">
    <location>
        <begin position="1"/>
        <end position="61"/>
    </location>
</feature>
<evidence type="ECO:0000256" key="1">
    <source>
        <dbReference type="SAM" id="MobiDB-lite"/>
    </source>
</evidence>
<name>A0A2X0NAW4_9BASI</name>
<proteinExistence type="predicted"/>
<evidence type="ECO:0000313" key="3">
    <source>
        <dbReference type="Proteomes" id="UP000249464"/>
    </source>
</evidence>
<gene>
    <name evidence="2" type="primary">BQ5605_C048g12364</name>
    <name evidence="2" type="ORF">BQ5605_C048G12364</name>
</gene>
<evidence type="ECO:0000313" key="2">
    <source>
        <dbReference type="EMBL" id="SGZ30452.1"/>
    </source>
</evidence>
<accession>A0A2X0NAW4</accession>